<protein>
    <submittedName>
        <fullName evidence="7">LysR family transcriptional regulator</fullName>
    </submittedName>
</protein>
<comment type="similarity">
    <text evidence="2">Belongs to the LysR transcriptional regulatory family.</text>
</comment>
<evidence type="ECO:0000259" key="6">
    <source>
        <dbReference type="PROSITE" id="PS50931"/>
    </source>
</evidence>
<keyword evidence="8" id="KW-1185">Reference proteome</keyword>
<dbReference type="CDD" id="cd08474">
    <property type="entry name" value="PBP2_CrgA_like_5"/>
    <property type="match status" value="1"/>
</dbReference>
<dbReference type="RefSeq" id="WP_172113869.1">
    <property type="nucleotide sequence ID" value="NZ_JABFDN010000012.1"/>
</dbReference>
<evidence type="ECO:0000313" key="8">
    <source>
        <dbReference type="Proteomes" id="UP000886476"/>
    </source>
</evidence>
<dbReference type="Pfam" id="PF03466">
    <property type="entry name" value="LysR_substrate"/>
    <property type="match status" value="1"/>
</dbReference>
<dbReference type="EMBL" id="JABFDN010000012">
    <property type="protein sequence ID" value="NPU68636.1"/>
    <property type="molecule type" value="Genomic_DNA"/>
</dbReference>
<dbReference type="SUPFAM" id="SSF46785">
    <property type="entry name" value="Winged helix' DNA-binding domain"/>
    <property type="match status" value="1"/>
</dbReference>
<name>A0ABX2CKF7_9BRAD</name>
<feature type="domain" description="HTH lysR-type" evidence="6">
    <location>
        <begin position="4"/>
        <end position="61"/>
    </location>
</feature>
<dbReference type="Gene3D" id="3.40.190.290">
    <property type="match status" value="1"/>
</dbReference>
<evidence type="ECO:0000256" key="3">
    <source>
        <dbReference type="ARBA" id="ARBA00023015"/>
    </source>
</evidence>
<dbReference type="SUPFAM" id="SSF53850">
    <property type="entry name" value="Periplasmic binding protein-like II"/>
    <property type="match status" value="1"/>
</dbReference>
<evidence type="ECO:0000256" key="2">
    <source>
        <dbReference type="ARBA" id="ARBA00009437"/>
    </source>
</evidence>
<keyword evidence="3" id="KW-0805">Transcription regulation</keyword>
<evidence type="ECO:0000256" key="5">
    <source>
        <dbReference type="ARBA" id="ARBA00023163"/>
    </source>
</evidence>
<gene>
    <name evidence="7" type="ORF">HL667_26795</name>
</gene>
<comment type="function">
    <text evidence="1">NodD regulates the expression of the nodABCFE genes which encode other nodulation proteins. NodD is also a negative regulator of its own expression. Binds flavonoids as inducers.</text>
</comment>
<proteinExistence type="inferred from homology"/>
<organism evidence="7 8">
    <name type="scientific">Bradyrhizobium aeschynomenes</name>
    <dbReference type="NCBI Taxonomy" id="2734909"/>
    <lineage>
        <taxon>Bacteria</taxon>
        <taxon>Pseudomonadati</taxon>
        <taxon>Pseudomonadota</taxon>
        <taxon>Alphaproteobacteria</taxon>
        <taxon>Hyphomicrobiales</taxon>
        <taxon>Nitrobacteraceae</taxon>
        <taxon>Bradyrhizobium</taxon>
    </lineage>
</organism>
<evidence type="ECO:0000313" key="7">
    <source>
        <dbReference type="EMBL" id="NPU68636.1"/>
    </source>
</evidence>
<dbReference type="Pfam" id="PF00126">
    <property type="entry name" value="HTH_1"/>
    <property type="match status" value="1"/>
</dbReference>
<dbReference type="InterPro" id="IPR036388">
    <property type="entry name" value="WH-like_DNA-bd_sf"/>
</dbReference>
<sequence>MARVQLSELSAFAAVADSLSFTKAAAHLGCSLPTISQTIKSLEERLDVRLFNRTTRSVALTEAGERLLAEIQPILERVDQAIESINAFRDKPMGTLRLTVSRVFALRGLGPLIRSFLAEYPDIHLELAVDDTNSDIVRNRFDAGIRAGHRVERDMKVIRVFDECSFVAVAAPAYLASHPAPAVPEDLQIHNCIRHRVPADDTLQPWIFDKGGERTEIAVDGSLIVNDFDLALNAALDGIGVAYLVEPMIEEHLAEGRLVRLLPDWGYATPGLFLYHPSRRQPPMPLQVFLDFVKRWRSGATLDAISRAAEYGTNGLVAATSHRPPIHAEPNRR</sequence>
<dbReference type="Gene3D" id="1.10.10.10">
    <property type="entry name" value="Winged helix-like DNA-binding domain superfamily/Winged helix DNA-binding domain"/>
    <property type="match status" value="1"/>
</dbReference>
<reference evidence="7" key="1">
    <citation type="submission" date="2020-05" db="EMBL/GenBank/DDBJ databases">
        <title>Nod-independent and nitrogen-fixing Bradyrhizobium aeschynomene sp. nov. isolated from nodules of Aeschynomene indica.</title>
        <authorList>
            <person name="Zhang Z."/>
        </authorList>
    </citation>
    <scope>NUCLEOTIDE SEQUENCE</scope>
    <source>
        <strain evidence="7">83012</strain>
    </source>
</reference>
<dbReference type="PROSITE" id="PS50931">
    <property type="entry name" value="HTH_LYSR"/>
    <property type="match status" value="1"/>
</dbReference>
<evidence type="ECO:0000256" key="4">
    <source>
        <dbReference type="ARBA" id="ARBA00023125"/>
    </source>
</evidence>
<dbReference type="InterPro" id="IPR005119">
    <property type="entry name" value="LysR_subst-bd"/>
</dbReference>
<accession>A0ABX2CKF7</accession>
<dbReference type="InterPro" id="IPR058163">
    <property type="entry name" value="LysR-type_TF_proteobact-type"/>
</dbReference>
<dbReference type="InterPro" id="IPR000847">
    <property type="entry name" value="LysR_HTH_N"/>
</dbReference>
<dbReference type="PANTHER" id="PTHR30537:SF1">
    <property type="entry name" value="HTH-TYPE TRANSCRIPTIONAL REGULATOR PGRR"/>
    <property type="match status" value="1"/>
</dbReference>
<dbReference type="Proteomes" id="UP000886476">
    <property type="component" value="Unassembled WGS sequence"/>
</dbReference>
<dbReference type="InterPro" id="IPR036390">
    <property type="entry name" value="WH_DNA-bd_sf"/>
</dbReference>
<evidence type="ECO:0000256" key="1">
    <source>
        <dbReference type="ARBA" id="ARBA00003502"/>
    </source>
</evidence>
<keyword evidence="5" id="KW-0804">Transcription</keyword>
<comment type="caution">
    <text evidence="7">The sequence shown here is derived from an EMBL/GenBank/DDBJ whole genome shotgun (WGS) entry which is preliminary data.</text>
</comment>
<dbReference type="PANTHER" id="PTHR30537">
    <property type="entry name" value="HTH-TYPE TRANSCRIPTIONAL REGULATOR"/>
    <property type="match status" value="1"/>
</dbReference>
<keyword evidence="4" id="KW-0238">DNA-binding</keyword>